<dbReference type="GO" id="GO:0003723">
    <property type="term" value="F:RNA binding"/>
    <property type="evidence" value="ECO:0007669"/>
    <property type="project" value="UniProtKB-KW"/>
</dbReference>
<dbReference type="PANTHER" id="PTHR31633:SF1">
    <property type="entry name" value="H_ACA RIBONUCLEOPROTEIN COMPLEX NON-CORE SUBUNIT NAF1"/>
    <property type="match status" value="1"/>
</dbReference>
<sequence length="634" mass="67564">MVGFLQSPAADGAITEEKEDTKSIVSADTKKPQDPCNPELEDVPSSFTDSFLDLDSISGWLLGRSPDISGDPVMASLGGDPLDFASCIGELGNPEGCSKAAADEILGKGEGIEKSLEKGYEGGVKLGVLIEEQLGNVSLGESTFIDGGVKAKLENEANGDENENCGDGDVKSEGGVSSSSSSASSSGSDSSSCSSDDEDGNGEKKVMSRLEVEEGEIVLADDVDEMVAWSDNEDGVVGPIVSKNELKVLPPVPPVNVTLETHHETLPVGVILSIVGAQVIVEGLEKHNPLNEGSILWVTKTRLPLGIIDEIFGPVKNPYYIVRYNSESEVPAGIELGTLISFVEEFANHVLNDKSLYQKGYDASGENDEELSDELEFSDDEKEAEYRKMLKMKKRGNDGSKPMNKRKENRKQKKQNGPQTQLSGGDTIPANREHHLVGPPPISASLNQENFSFSLGPNCDLASFQSQGPPGLGPPNVIWNSNGFPLQNGLPGNGGMLWMQQNVPFQFFQTPPLQTNMAFQQQMGPGPLPGLPFNFNGLGGQTNFVGGPMIVPPQLPGMSMGQNMLNPGQFGIGLQAQQASGPMNGGEQNGPTPQQQSTETLNFSQGRGGRRGHYRGGRGRFGGGRGRFNNRQNG</sequence>
<evidence type="ECO:0000256" key="4">
    <source>
        <dbReference type="ARBA" id="ARBA00022517"/>
    </source>
</evidence>
<evidence type="ECO:0000256" key="8">
    <source>
        <dbReference type="ARBA" id="ARBA00023242"/>
    </source>
</evidence>
<reference evidence="10" key="1">
    <citation type="submission" date="2019-12" db="EMBL/GenBank/DDBJ databases">
        <authorList>
            <person name="Scholes J."/>
        </authorList>
    </citation>
    <scope>NUCLEOTIDE SEQUENCE</scope>
</reference>
<keyword evidence="7" id="KW-0694">RNA-binding</keyword>
<dbReference type="GO" id="GO:0000493">
    <property type="term" value="P:box H/ACA snoRNP assembly"/>
    <property type="evidence" value="ECO:0007669"/>
    <property type="project" value="InterPro"/>
</dbReference>
<keyword evidence="6" id="KW-0597">Phosphoprotein</keyword>
<feature type="compositionally biased region" description="Basic residues" evidence="9">
    <location>
        <begin position="403"/>
        <end position="414"/>
    </location>
</feature>
<dbReference type="AlphaFoldDB" id="A0A9N7RD99"/>
<evidence type="ECO:0000313" key="10">
    <source>
        <dbReference type="EMBL" id="CAA0825104.1"/>
    </source>
</evidence>
<dbReference type="GO" id="GO:0005634">
    <property type="term" value="C:nucleus"/>
    <property type="evidence" value="ECO:0007669"/>
    <property type="project" value="UniProtKB-SubCell"/>
</dbReference>
<comment type="similarity">
    <text evidence="2">Belongs to the NAF1 family.</text>
</comment>
<evidence type="ECO:0000256" key="3">
    <source>
        <dbReference type="ARBA" id="ARBA00021438"/>
    </source>
</evidence>
<feature type="region of interest" description="Disordered" evidence="9">
    <location>
        <begin position="576"/>
        <end position="634"/>
    </location>
</feature>
<feature type="region of interest" description="Disordered" evidence="9">
    <location>
        <begin position="1"/>
        <end position="44"/>
    </location>
</feature>
<evidence type="ECO:0000256" key="7">
    <source>
        <dbReference type="ARBA" id="ARBA00022884"/>
    </source>
</evidence>
<keyword evidence="4" id="KW-0690">Ribosome biogenesis</keyword>
<feature type="compositionally biased region" description="Low complexity" evidence="9">
    <location>
        <begin position="173"/>
        <end position="194"/>
    </location>
</feature>
<evidence type="ECO:0000256" key="6">
    <source>
        <dbReference type="ARBA" id="ARBA00022553"/>
    </source>
</evidence>
<evidence type="ECO:0000256" key="9">
    <source>
        <dbReference type="SAM" id="MobiDB-lite"/>
    </source>
</evidence>
<comment type="subcellular location">
    <subcellularLocation>
        <location evidence="1">Nucleus</location>
    </subcellularLocation>
</comment>
<keyword evidence="11" id="KW-1185">Reference proteome</keyword>
<evidence type="ECO:0000256" key="5">
    <source>
        <dbReference type="ARBA" id="ARBA00022552"/>
    </source>
</evidence>
<protein>
    <recommendedName>
        <fullName evidence="3">H/ACA ribonucleoprotein complex non-core subunit NAF1</fullName>
    </recommendedName>
</protein>
<dbReference type="Proteomes" id="UP001153555">
    <property type="component" value="Unassembled WGS sequence"/>
</dbReference>
<dbReference type="Gene3D" id="2.40.10.230">
    <property type="entry name" value="Probable tRNA pseudouridine synthase domain"/>
    <property type="match status" value="1"/>
</dbReference>
<dbReference type="InterPro" id="IPR009000">
    <property type="entry name" value="Transl_B-barrel_sf"/>
</dbReference>
<feature type="region of interest" description="Disordered" evidence="9">
    <location>
        <begin position="155"/>
        <end position="203"/>
    </location>
</feature>
<dbReference type="InterPro" id="IPR040309">
    <property type="entry name" value="Naf1"/>
</dbReference>
<dbReference type="InterPro" id="IPR007504">
    <property type="entry name" value="H/ACA_rnp_Gar1/Naf1"/>
</dbReference>
<feature type="compositionally biased region" description="Acidic residues" evidence="9">
    <location>
        <begin position="157"/>
        <end position="166"/>
    </location>
</feature>
<keyword evidence="5" id="KW-0698">rRNA processing</keyword>
<feature type="region of interest" description="Disordered" evidence="9">
    <location>
        <begin position="391"/>
        <end position="449"/>
    </location>
</feature>
<evidence type="ECO:0000256" key="1">
    <source>
        <dbReference type="ARBA" id="ARBA00004123"/>
    </source>
</evidence>
<gene>
    <name evidence="10" type="ORF">SHERM_21889</name>
</gene>
<dbReference type="FunFam" id="2.40.10.230:FF:000002">
    <property type="entry name" value="H/ACA ribonucleoprotein complex non-core subunit NAF1"/>
    <property type="match status" value="1"/>
</dbReference>
<organism evidence="10 11">
    <name type="scientific">Striga hermonthica</name>
    <name type="common">Purple witchweed</name>
    <name type="synonym">Buchnera hermonthica</name>
    <dbReference type="NCBI Taxonomy" id="68872"/>
    <lineage>
        <taxon>Eukaryota</taxon>
        <taxon>Viridiplantae</taxon>
        <taxon>Streptophyta</taxon>
        <taxon>Embryophyta</taxon>
        <taxon>Tracheophyta</taxon>
        <taxon>Spermatophyta</taxon>
        <taxon>Magnoliopsida</taxon>
        <taxon>eudicotyledons</taxon>
        <taxon>Gunneridae</taxon>
        <taxon>Pentapetalae</taxon>
        <taxon>asterids</taxon>
        <taxon>lamiids</taxon>
        <taxon>Lamiales</taxon>
        <taxon>Orobanchaceae</taxon>
        <taxon>Buchnereae</taxon>
        <taxon>Striga</taxon>
    </lineage>
</organism>
<dbReference type="InterPro" id="IPR038664">
    <property type="entry name" value="Gar1/Naf1_Cbf5-bd_sf"/>
</dbReference>
<dbReference type="Pfam" id="PF04410">
    <property type="entry name" value="Gar1"/>
    <property type="match status" value="1"/>
</dbReference>
<dbReference type="GO" id="GO:0006364">
    <property type="term" value="P:rRNA processing"/>
    <property type="evidence" value="ECO:0007669"/>
    <property type="project" value="UniProtKB-KW"/>
</dbReference>
<dbReference type="GO" id="GO:0005732">
    <property type="term" value="C:sno(s)RNA-containing ribonucleoprotein complex"/>
    <property type="evidence" value="ECO:0007669"/>
    <property type="project" value="InterPro"/>
</dbReference>
<evidence type="ECO:0000313" key="11">
    <source>
        <dbReference type="Proteomes" id="UP001153555"/>
    </source>
</evidence>
<accession>A0A9N7RD99</accession>
<keyword evidence="8" id="KW-0539">Nucleus</keyword>
<name>A0A9N7RD99_STRHE</name>
<feature type="compositionally biased region" description="Basic and acidic residues" evidence="9">
    <location>
        <begin position="15"/>
        <end position="33"/>
    </location>
</feature>
<dbReference type="PANTHER" id="PTHR31633">
    <property type="entry name" value="H/ACA RIBONUCLEOPROTEIN COMPLEX NON-CORE SUBUNIT NAF1"/>
    <property type="match status" value="1"/>
</dbReference>
<dbReference type="EMBL" id="CACSLK010026072">
    <property type="protein sequence ID" value="CAA0825104.1"/>
    <property type="molecule type" value="Genomic_DNA"/>
</dbReference>
<dbReference type="SUPFAM" id="SSF50447">
    <property type="entry name" value="Translation proteins"/>
    <property type="match status" value="1"/>
</dbReference>
<feature type="compositionally biased region" description="Basic residues" evidence="9">
    <location>
        <begin position="608"/>
        <end position="618"/>
    </location>
</feature>
<dbReference type="GO" id="GO:0001522">
    <property type="term" value="P:pseudouridine synthesis"/>
    <property type="evidence" value="ECO:0007669"/>
    <property type="project" value="InterPro"/>
</dbReference>
<comment type="caution">
    <text evidence="10">The sequence shown here is derived from an EMBL/GenBank/DDBJ whole genome shotgun (WGS) entry which is preliminary data.</text>
</comment>
<dbReference type="OrthoDB" id="21550at2759"/>
<evidence type="ECO:0000256" key="2">
    <source>
        <dbReference type="ARBA" id="ARBA00009801"/>
    </source>
</evidence>
<proteinExistence type="inferred from homology"/>
<feature type="compositionally biased region" description="Polar residues" evidence="9">
    <location>
        <begin position="589"/>
        <end position="605"/>
    </location>
</feature>